<reference evidence="2" key="2">
    <citation type="submission" date="2018-02" db="UniProtKB">
        <authorList>
            <consortium name="EnsemblPlants"/>
        </authorList>
    </citation>
    <scope>IDENTIFICATION</scope>
    <source>
        <strain evidence="2">Williams 82</strain>
    </source>
</reference>
<gene>
    <name evidence="1" type="ORF">GLYMA_05G187100</name>
</gene>
<dbReference type="PaxDb" id="3847-GLYMA05G32090.1"/>
<reference evidence="1 2" key="1">
    <citation type="journal article" date="2010" name="Nature">
        <title>Genome sequence of the palaeopolyploid soybean.</title>
        <authorList>
            <person name="Schmutz J."/>
            <person name="Cannon S.B."/>
            <person name="Schlueter J."/>
            <person name="Ma J."/>
            <person name="Mitros T."/>
            <person name="Nelson W."/>
            <person name="Hyten D.L."/>
            <person name="Song Q."/>
            <person name="Thelen J.J."/>
            <person name="Cheng J."/>
            <person name="Xu D."/>
            <person name="Hellsten U."/>
            <person name="May G.D."/>
            <person name="Yu Y."/>
            <person name="Sakurai T."/>
            <person name="Umezawa T."/>
            <person name="Bhattacharyya M.K."/>
            <person name="Sandhu D."/>
            <person name="Valliyodan B."/>
            <person name="Lindquist E."/>
            <person name="Peto M."/>
            <person name="Grant D."/>
            <person name="Shu S."/>
            <person name="Goodstein D."/>
            <person name="Barry K."/>
            <person name="Futrell-Griggs M."/>
            <person name="Abernathy B."/>
            <person name="Du J."/>
            <person name="Tian Z."/>
            <person name="Zhu L."/>
            <person name="Gill N."/>
            <person name="Joshi T."/>
            <person name="Libault M."/>
            <person name="Sethuraman A."/>
            <person name="Zhang X.-C."/>
            <person name="Shinozaki K."/>
            <person name="Nguyen H.T."/>
            <person name="Wing R.A."/>
            <person name="Cregan P."/>
            <person name="Specht J."/>
            <person name="Grimwood J."/>
            <person name="Rokhsar D."/>
            <person name="Stacey G."/>
            <person name="Shoemaker R.C."/>
            <person name="Jackson S.A."/>
        </authorList>
    </citation>
    <scope>NUCLEOTIDE SEQUENCE [LARGE SCALE GENOMIC DNA]</scope>
    <source>
        <strain evidence="2">cv. Williams 82</strain>
        <tissue evidence="1">Callus</tissue>
    </source>
</reference>
<evidence type="ECO:0000313" key="1">
    <source>
        <dbReference type="EMBL" id="KRH59508.1"/>
    </source>
</evidence>
<dbReference type="Gramene" id="KRH59508">
    <property type="protein sequence ID" value="KRH59508"/>
    <property type="gene ID" value="GLYMA_05G187100"/>
</dbReference>
<dbReference type="HOGENOM" id="CLU_2228035_0_0_1"/>
<evidence type="ECO:0000313" key="3">
    <source>
        <dbReference type="Proteomes" id="UP000008827"/>
    </source>
</evidence>
<organism evidence="2">
    <name type="scientific">Glycine max</name>
    <name type="common">Soybean</name>
    <name type="synonym">Glycine hispida</name>
    <dbReference type="NCBI Taxonomy" id="3847"/>
    <lineage>
        <taxon>Eukaryota</taxon>
        <taxon>Viridiplantae</taxon>
        <taxon>Streptophyta</taxon>
        <taxon>Embryophyta</taxon>
        <taxon>Tracheophyta</taxon>
        <taxon>Spermatophyta</taxon>
        <taxon>Magnoliopsida</taxon>
        <taxon>eudicotyledons</taxon>
        <taxon>Gunneridae</taxon>
        <taxon>Pentapetalae</taxon>
        <taxon>rosids</taxon>
        <taxon>fabids</taxon>
        <taxon>Fabales</taxon>
        <taxon>Fabaceae</taxon>
        <taxon>Papilionoideae</taxon>
        <taxon>50 kb inversion clade</taxon>
        <taxon>NPAAA clade</taxon>
        <taxon>indigoferoid/millettioid clade</taxon>
        <taxon>Phaseoleae</taxon>
        <taxon>Glycine</taxon>
        <taxon>Glycine subgen. Soja</taxon>
    </lineage>
</organism>
<protein>
    <submittedName>
        <fullName evidence="1 2">Uncharacterized protein</fullName>
    </submittedName>
</protein>
<dbReference type="EMBL" id="CM000838">
    <property type="protein sequence ID" value="KRH59508.1"/>
    <property type="molecule type" value="Genomic_DNA"/>
</dbReference>
<dbReference type="InParanoid" id="K7KR41"/>
<name>K7KR41_SOYBN</name>
<accession>K7KR41</accession>
<dbReference type="EnsemblPlants" id="KRH59508">
    <property type="protein sequence ID" value="KRH59508"/>
    <property type="gene ID" value="GLYMA_05G187100"/>
</dbReference>
<dbReference type="Proteomes" id="UP000008827">
    <property type="component" value="Chromosome 5"/>
</dbReference>
<evidence type="ECO:0000313" key="2">
    <source>
        <dbReference type="EnsemblPlants" id="KRH59508"/>
    </source>
</evidence>
<proteinExistence type="predicted"/>
<reference evidence="1" key="3">
    <citation type="submission" date="2018-07" db="EMBL/GenBank/DDBJ databases">
        <title>WGS assembly of Glycine max.</title>
        <authorList>
            <person name="Schmutz J."/>
            <person name="Cannon S."/>
            <person name="Schlueter J."/>
            <person name="Ma J."/>
            <person name="Mitros T."/>
            <person name="Nelson W."/>
            <person name="Hyten D."/>
            <person name="Song Q."/>
            <person name="Thelen J."/>
            <person name="Cheng J."/>
            <person name="Xu D."/>
            <person name="Hellsten U."/>
            <person name="May G."/>
            <person name="Yu Y."/>
            <person name="Sakurai T."/>
            <person name="Umezawa T."/>
            <person name="Bhattacharyya M."/>
            <person name="Sandhu D."/>
            <person name="Valliyodan B."/>
            <person name="Lindquist E."/>
            <person name="Peto M."/>
            <person name="Grant D."/>
            <person name="Shu S."/>
            <person name="Goodstein D."/>
            <person name="Barry K."/>
            <person name="Futrell-Griggs M."/>
            <person name="Abernathy B."/>
            <person name="Du J."/>
            <person name="Tian Z."/>
            <person name="Zhu L."/>
            <person name="Gill N."/>
            <person name="Joshi T."/>
            <person name="Libault M."/>
            <person name="Sethuraman A."/>
            <person name="Zhang X."/>
            <person name="Shinozaki K."/>
            <person name="Nguyen H."/>
            <person name="Wing R."/>
            <person name="Cregan P."/>
            <person name="Specht J."/>
            <person name="Grimwood J."/>
            <person name="Rokhsar D."/>
            <person name="Stacey G."/>
            <person name="Shoemaker R."/>
            <person name="Jackson S."/>
        </authorList>
    </citation>
    <scope>NUCLEOTIDE SEQUENCE</scope>
    <source>
        <tissue evidence="1">Callus</tissue>
    </source>
</reference>
<sequence length="106" mass="12414">MKGVNWRTLYESFGWMNLNKLPNQETYLICIILHQQSIILNQHALSNGLTTKRNTTAAETFLYIERVQLKLKLRSRETFLQNKNLGLTQLKIIKTIVEGLIYISIY</sequence>
<dbReference type="AlphaFoldDB" id="K7KR41"/>
<keyword evidence="3" id="KW-1185">Reference proteome</keyword>